<dbReference type="AlphaFoldDB" id="A0A6A9QL20"/>
<gene>
    <name evidence="1" type="ORF">GC250_11210</name>
</gene>
<evidence type="ECO:0000313" key="1">
    <source>
        <dbReference type="EMBL" id="MUN29987.1"/>
    </source>
</evidence>
<sequence length="88" mass="10751">MTLEELKRMVNFIDFPSSSKEEEFKAIQIVYRYVCPFCLAHFEKKHAMYKHLKNEKIDECPFCGWKTRTKRRWADMKKHLIQSHRVTL</sequence>
<dbReference type="RefSeq" id="WP_054839392.1">
    <property type="nucleotide sequence ID" value="NZ_BBBY01000115.1"/>
</dbReference>
<dbReference type="Gene3D" id="3.30.160.60">
    <property type="entry name" value="Classic Zinc Finger"/>
    <property type="match status" value="1"/>
</dbReference>
<dbReference type="Proteomes" id="UP000470772">
    <property type="component" value="Unassembled WGS sequence"/>
</dbReference>
<keyword evidence="2" id="KW-1185">Reference proteome</keyword>
<evidence type="ECO:0000313" key="2">
    <source>
        <dbReference type="Proteomes" id="UP000470772"/>
    </source>
</evidence>
<protein>
    <submittedName>
        <fullName evidence="1">Uncharacterized protein</fullName>
    </submittedName>
</protein>
<dbReference type="EMBL" id="WGGD01000005">
    <property type="protein sequence ID" value="MUN29987.1"/>
    <property type="molecule type" value="Genomic_DNA"/>
</dbReference>
<comment type="caution">
    <text evidence="1">The sequence shown here is derived from an EMBL/GenBank/DDBJ whole genome shotgun (WGS) entry which is preliminary data.</text>
</comment>
<proteinExistence type="predicted"/>
<accession>A0A6A9QL20</accession>
<reference evidence="1 2" key="1">
    <citation type="submission" date="2019-10" db="EMBL/GenBank/DDBJ databases">
        <title>Sequencing and Assembly of Multiple Reported Metal-Biooxidizing Members of the Extremely Thermoacidophilic Archaeal Family Sulfolobaceae.</title>
        <authorList>
            <person name="Counts J.A."/>
            <person name="Kelly R.M."/>
        </authorList>
    </citation>
    <scope>NUCLEOTIDE SEQUENCE [LARGE SCALE GENOMIC DNA]</scope>
    <source>
        <strain evidence="1 2">DSM 6482</strain>
    </source>
</reference>
<name>A0A6A9QL20_SULME</name>
<organism evidence="1 2">
    <name type="scientific">Sulfuracidifex metallicus DSM 6482 = JCM 9184</name>
    <dbReference type="NCBI Taxonomy" id="523847"/>
    <lineage>
        <taxon>Archaea</taxon>
        <taxon>Thermoproteota</taxon>
        <taxon>Thermoprotei</taxon>
        <taxon>Sulfolobales</taxon>
        <taxon>Sulfolobaceae</taxon>
        <taxon>Sulfuracidifex</taxon>
    </lineage>
</organism>